<dbReference type="FunFam" id="3.30.730.10:FF:000001">
    <property type="entry name" value="Ethylene-responsive transcription factor 2"/>
    <property type="match status" value="1"/>
</dbReference>
<name>A0A0E0NQM1_ORYRU</name>
<dbReference type="Pfam" id="PF00847">
    <property type="entry name" value="AP2"/>
    <property type="match status" value="1"/>
</dbReference>
<dbReference type="AlphaFoldDB" id="A0A0E0NQM1"/>
<feature type="compositionally biased region" description="Basic and acidic residues" evidence="6">
    <location>
        <begin position="172"/>
        <end position="182"/>
    </location>
</feature>
<dbReference type="PROSITE" id="PS51032">
    <property type="entry name" value="AP2_ERF"/>
    <property type="match status" value="1"/>
</dbReference>
<proteinExistence type="predicted"/>
<dbReference type="InterPro" id="IPR001471">
    <property type="entry name" value="AP2/ERF_dom"/>
</dbReference>
<keyword evidence="4" id="KW-0804">Transcription</keyword>
<dbReference type="STRING" id="4529.A0A0E0NQM1"/>
<feature type="region of interest" description="Disordered" evidence="6">
    <location>
        <begin position="414"/>
        <end position="442"/>
    </location>
</feature>
<dbReference type="PRINTS" id="PR00367">
    <property type="entry name" value="ETHRSPELEMNT"/>
</dbReference>
<keyword evidence="5" id="KW-0539">Nucleus</keyword>
<dbReference type="SMART" id="SM00380">
    <property type="entry name" value="AP2"/>
    <property type="match status" value="1"/>
</dbReference>
<organism evidence="8 9">
    <name type="scientific">Oryza rufipogon</name>
    <name type="common">Brownbeard rice</name>
    <name type="synonym">Asian wild rice</name>
    <dbReference type="NCBI Taxonomy" id="4529"/>
    <lineage>
        <taxon>Eukaryota</taxon>
        <taxon>Viridiplantae</taxon>
        <taxon>Streptophyta</taxon>
        <taxon>Embryophyta</taxon>
        <taxon>Tracheophyta</taxon>
        <taxon>Spermatophyta</taxon>
        <taxon>Magnoliopsida</taxon>
        <taxon>Liliopsida</taxon>
        <taxon>Poales</taxon>
        <taxon>Poaceae</taxon>
        <taxon>BOP clade</taxon>
        <taxon>Oryzoideae</taxon>
        <taxon>Oryzeae</taxon>
        <taxon>Oryzinae</taxon>
        <taxon>Oryza</taxon>
    </lineage>
</organism>
<keyword evidence="9" id="KW-1185">Reference proteome</keyword>
<dbReference type="InterPro" id="IPR036955">
    <property type="entry name" value="AP2/ERF_dom_sf"/>
</dbReference>
<dbReference type="Proteomes" id="UP000008022">
    <property type="component" value="Unassembled WGS sequence"/>
</dbReference>
<dbReference type="GO" id="GO:0009873">
    <property type="term" value="P:ethylene-activated signaling pathway"/>
    <property type="evidence" value="ECO:0007669"/>
    <property type="project" value="InterPro"/>
</dbReference>
<dbReference type="GO" id="GO:0003677">
    <property type="term" value="F:DNA binding"/>
    <property type="evidence" value="ECO:0007669"/>
    <property type="project" value="UniProtKB-KW"/>
</dbReference>
<dbReference type="SUPFAM" id="SSF54171">
    <property type="entry name" value="DNA-binding domain"/>
    <property type="match status" value="1"/>
</dbReference>
<dbReference type="Gene3D" id="3.30.730.10">
    <property type="entry name" value="AP2/ERF domain"/>
    <property type="match status" value="2"/>
</dbReference>
<evidence type="ECO:0000256" key="2">
    <source>
        <dbReference type="ARBA" id="ARBA00023015"/>
    </source>
</evidence>
<evidence type="ECO:0000256" key="1">
    <source>
        <dbReference type="ARBA" id="ARBA00004123"/>
    </source>
</evidence>
<dbReference type="Gramene" id="ORUFI03G05920.1">
    <property type="protein sequence ID" value="ORUFI03G05920.1"/>
    <property type="gene ID" value="ORUFI03G05920"/>
</dbReference>
<evidence type="ECO:0000313" key="9">
    <source>
        <dbReference type="Proteomes" id="UP000008022"/>
    </source>
</evidence>
<dbReference type="EnsemblPlants" id="ORUFI03G05920.1">
    <property type="protein sequence ID" value="ORUFI03G05920.1"/>
    <property type="gene ID" value="ORUFI03G05920"/>
</dbReference>
<keyword evidence="3" id="KW-0238">DNA-binding</keyword>
<sequence>MCGGAILAELIPSAPAARRVTAGHVWPGDANKAKKKGARADDFEAAFRDFDNDSDDEEMMAAALAYDDAARAIRGDRAKLNFPSATTPDTRKRGRATAAAAPAVKATPVINLVEEEDEEEEVAAAMSSIKYEPETSESSESNALPDFSWQGMSASDEFAVAAAALSLDSDDDLAKKRPRTEPEDTTTTTDSGSGDDTDALFDALLFADQYNYFNGGAYESLDSLFSADAVQTTAAAAAADQGMGLWSFDDGCCLVDVEASLSSRGNPRSNDDMCGGAILANIIPATPPRRATAAHVWPGGDGEKRRKVGGGGCDDDFEAAFERFGREDSEMEEEEVEEVVVGKKAAAAAGGAAGRRARPSKYWGVRRRPWGKWAAEIRDLVEGVRVWLGTFATAEAAAHAYDAAARDLRGATAKLNFPSSSSSTAATPRPRKCRPTTATATPKATTPNVVVVVNLIDKEAEASESSGASSSALPDFSWQGMSASSDDDAAAQQALLDAAGGAKKRPRSEPHVTSDDEVLPASFDSDNNTAAAGLLPLDDPFLFGDQFGDLNGGAFASLMDGLFAAGEANVAGESVGLWSFGDDCLNASYY</sequence>
<accession>A0A0E0NQM1</accession>
<dbReference type="CDD" id="cd00018">
    <property type="entry name" value="AP2"/>
    <property type="match status" value="1"/>
</dbReference>
<dbReference type="InterPro" id="IPR016177">
    <property type="entry name" value="DNA-bd_dom_sf"/>
</dbReference>
<evidence type="ECO:0000256" key="3">
    <source>
        <dbReference type="ARBA" id="ARBA00023125"/>
    </source>
</evidence>
<evidence type="ECO:0000259" key="7">
    <source>
        <dbReference type="PROSITE" id="PS51032"/>
    </source>
</evidence>
<feature type="region of interest" description="Disordered" evidence="6">
    <location>
        <begin position="114"/>
        <end position="148"/>
    </location>
</feature>
<reference evidence="8" key="2">
    <citation type="submission" date="2015-06" db="UniProtKB">
        <authorList>
            <consortium name="EnsemblPlants"/>
        </authorList>
    </citation>
    <scope>IDENTIFICATION</scope>
</reference>
<feature type="domain" description="AP2/ERF" evidence="7">
    <location>
        <begin position="361"/>
        <end position="418"/>
    </location>
</feature>
<dbReference type="eggNOG" id="ENOG502QV26">
    <property type="taxonomic scope" value="Eukaryota"/>
</dbReference>
<evidence type="ECO:0000313" key="8">
    <source>
        <dbReference type="EnsemblPlants" id="ORUFI03G05920.1"/>
    </source>
</evidence>
<evidence type="ECO:0000256" key="5">
    <source>
        <dbReference type="ARBA" id="ARBA00023242"/>
    </source>
</evidence>
<comment type="subcellular location">
    <subcellularLocation>
        <location evidence="1">Nucleus</location>
    </subcellularLocation>
</comment>
<dbReference type="InterPro" id="IPR044808">
    <property type="entry name" value="ERF_plant"/>
</dbReference>
<evidence type="ECO:0000256" key="4">
    <source>
        <dbReference type="ARBA" id="ARBA00023163"/>
    </source>
</evidence>
<feature type="compositionally biased region" description="Low complexity" evidence="6">
    <location>
        <begin position="418"/>
        <end position="428"/>
    </location>
</feature>
<evidence type="ECO:0000256" key="6">
    <source>
        <dbReference type="SAM" id="MobiDB-lite"/>
    </source>
</evidence>
<dbReference type="GO" id="GO:0003700">
    <property type="term" value="F:DNA-binding transcription factor activity"/>
    <property type="evidence" value="ECO:0007669"/>
    <property type="project" value="InterPro"/>
</dbReference>
<feature type="region of interest" description="Disordered" evidence="6">
    <location>
        <begin position="170"/>
        <end position="194"/>
    </location>
</feature>
<feature type="region of interest" description="Disordered" evidence="6">
    <location>
        <begin position="498"/>
        <end position="523"/>
    </location>
</feature>
<dbReference type="GO" id="GO:0005634">
    <property type="term" value="C:nucleus"/>
    <property type="evidence" value="ECO:0007669"/>
    <property type="project" value="UniProtKB-SubCell"/>
</dbReference>
<feature type="region of interest" description="Disordered" evidence="6">
    <location>
        <begin position="81"/>
        <end position="100"/>
    </location>
</feature>
<protein>
    <recommendedName>
        <fullName evidence="7">AP2/ERF domain-containing protein</fullName>
    </recommendedName>
</protein>
<reference evidence="9" key="1">
    <citation type="submission" date="2013-06" db="EMBL/GenBank/DDBJ databases">
        <authorList>
            <person name="Zhao Q."/>
        </authorList>
    </citation>
    <scope>NUCLEOTIDE SEQUENCE</scope>
    <source>
        <strain evidence="9">cv. W1943</strain>
    </source>
</reference>
<dbReference type="PANTHER" id="PTHR31190">
    <property type="entry name" value="DNA-BINDING DOMAIN"/>
    <property type="match status" value="1"/>
</dbReference>
<dbReference type="PANTHER" id="PTHR31190:SF155">
    <property type="entry name" value="AP2_ERF DOMAIN-CONTAINING PROTEIN"/>
    <property type="match status" value="1"/>
</dbReference>
<keyword evidence="2" id="KW-0805">Transcription regulation</keyword>
<dbReference type="HOGENOM" id="CLU_462640_0_0_1"/>